<reference evidence="6" key="1">
    <citation type="submission" date="2021-01" db="EMBL/GenBank/DDBJ databases">
        <title>Whole genome shotgun sequence of Rhizocola hellebori NBRC 109834.</title>
        <authorList>
            <person name="Komaki H."/>
            <person name="Tamura T."/>
        </authorList>
    </citation>
    <scope>NUCLEOTIDE SEQUENCE</scope>
    <source>
        <strain evidence="6">NBRC 109834</strain>
    </source>
</reference>
<dbReference type="NCBIfam" id="NF010041">
    <property type="entry name" value="PRK13517.1-1"/>
    <property type="match status" value="1"/>
</dbReference>
<evidence type="ECO:0000256" key="1">
    <source>
        <dbReference type="ARBA" id="ARBA00022598"/>
    </source>
</evidence>
<evidence type="ECO:0000256" key="2">
    <source>
        <dbReference type="ARBA" id="ARBA00022741"/>
    </source>
</evidence>
<dbReference type="GO" id="GO:0042398">
    <property type="term" value="P:modified amino acid biosynthetic process"/>
    <property type="evidence" value="ECO:0007669"/>
    <property type="project" value="InterPro"/>
</dbReference>
<dbReference type="HAMAP" id="MF_01609">
    <property type="entry name" value="Glu_cys_ligase_2"/>
    <property type="match status" value="1"/>
</dbReference>
<gene>
    <name evidence="6" type="ORF">Rhe02_87830</name>
</gene>
<comment type="catalytic activity">
    <reaction evidence="4 5">
        <text>L-cysteine + L-glutamate + ATP = gamma-L-glutamyl-L-cysteine + ADP + phosphate + H(+)</text>
        <dbReference type="Rhea" id="RHEA:13285"/>
        <dbReference type="ChEBI" id="CHEBI:15378"/>
        <dbReference type="ChEBI" id="CHEBI:29985"/>
        <dbReference type="ChEBI" id="CHEBI:30616"/>
        <dbReference type="ChEBI" id="CHEBI:35235"/>
        <dbReference type="ChEBI" id="CHEBI:43474"/>
        <dbReference type="ChEBI" id="CHEBI:58173"/>
        <dbReference type="ChEBI" id="CHEBI:456216"/>
        <dbReference type="EC" id="6.3.2.2"/>
    </reaction>
</comment>
<keyword evidence="7" id="KW-1185">Reference proteome</keyword>
<dbReference type="GO" id="GO:0005524">
    <property type="term" value="F:ATP binding"/>
    <property type="evidence" value="ECO:0007669"/>
    <property type="project" value="UniProtKB-KW"/>
</dbReference>
<keyword evidence="3 5" id="KW-0067">ATP-binding</keyword>
<dbReference type="InterPro" id="IPR006336">
    <property type="entry name" value="GCS2"/>
</dbReference>
<evidence type="ECO:0000256" key="5">
    <source>
        <dbReference type="HAMAP-Rule" id="MF_01609"/>
    </source>
</evidence>
<comment type="caution">
    <text evidence="6">The sequence shown here is derived from an EMBL/GenBank/DDBJ whole genome shotgun (WGS) entry which is preliminary data.</text>
</comment>
<dbReference type="SUPFAM" id="SSF55931">
    <property type="entry name" value="Glutamine synthetase/guanido kinase"/>
    <property type="match status" value="1"/>
</dbReference>
<dbReference type="GO" id="GO:0004357">
    <property type="term" value="F:glutamate-cysteine ligase activity"/>
    <property type="evidence" value="ECO:0007669"/>
    <property type="project" value="UniProtKB-EC"/>
</dbReference>
<comment type="function">
    <text evidence="5">ATP-dependent carboxylate-amine ligase which exhibits weak glutamate--cysteine ligase activity.</text>
</comment>
<dbReference type="AlphaFoldDB" id="A0A8J3QKD0"/>
<keyword evidence="2 5" id="KW-0547">Nucleotide-binding</keyword>
<organism evidence="6 7">
    <name type="scientific">Rhizocola hellebori</name>
    <dbReference type="NCBI Taxonomy" id="1392758"/>
    <lineage>
        <taxon>Bacteria</taxon>
        <taxon>Bacillati</taxon>
        <taxon>Actinomycetota</taxon>
        <taxon>Actinomycetes</taxon>
        <taxon>Micromonosporales</taxon>
        <taxon>Micromonosporaceae</taxon>
        <taxon>Rhizocola</taxon>
    </lineage>
</organism>
<dbReference type="InterPro" id="IPR014746">
    <property type="entry name" value="Gln_synth/guanido_kin_cat_dom"/>
</dbReference>
<dbReference type="PANTHER" id="PTHR36510:SF1">
    <property type="entry name" value="GLUTAMATE--CYSTEINE LIGASE 2-RELATED"/>
    <property type="match status" value="1"/>
</dbReference>
<protein>
    <recommendedName>
        <fullName evidence="5">Putative glutamate--cysteine ligase 2</fullName>
        <ecNumber evidence="5">6.3.2.2</ecNumber>
    </recommendedName>
    <alternativeName>
        <fullName evidence="5">Gamma-glutamylcysteine synthetase 2</fullName>
        <shortName evidence="5">GCS 2</shortName>
        <shortName evidence="5">Gamma-GCS 2</shortName>
    </alternativeName>
</protein>
<evidence type="ECO:0000313" key="7">
    <source>
        <dbReference type="Proteomes" id="UP000612899"/>
    </source>
</evidence>
<evidence type="ECO:0000313" key="6">
    <source>
        <dbReference type="EMBL" id="GIH10716.1"/>
    </source>
</evidence>
<dbReference type="NCBIfam" id="TIGR02050">
    <property type="entry name" value="gshA_cyan_rel"/>
    <property type="match status" value="1"/>
</dbReference>
<dbReference type="Proteomes" id="UP000612899">
    <property type="component" value="Unassembled WGS sequence"/>
</dbReference>
<keyword evidence="1 5" id="KW-0436">Ligase</keyword>
<dbReference type="Pfam" id="PF04107">
    <property type="entry name" value="GCS2"/>
    <property type="match status" value="1"/>
</dbReference>
<comment type="similarity">
    <text evidence="5">Belongs to the glutamate--cysteine ligase type 2 family. YbdK subfamily.</text>
</comment>
<evidence type="ECO:0000256" key="4">
    <source>
        <dbReference type="ARBA" id="ARBA00048819"/>
    </source>
</evidence>
<proteinExistence type="inferred from homology"/>
<dbReference type="InterPro" id="IPR011793">
    <property type="entry name" value="YbdK"/>
</dbReference>
<dbReference type="EC" id="6.3.2.2" evidence="5"/>
<dbReference type="InterPro" id="IPR050141">
    <property type="entry name" value="GCL_type2/YbdK_subfam"/>
</dbReference>
<sequence length="377" mass="40645">MGASAVASGRVGATIGVEEEFHLVNPETGRLASGAERLLANVYPESALVGLAQQEFQRSMIETSTPICNDMDEVRTAVMESRRTIIEAADRAGLGVVAAGTVPDSGGQRGAVFPDARYRRISQEYRQLAVEQQVCACQVQVGVPDQELAVRSVARLRGWLPAMLALTAGSPYFQLTDTGYASYRNIVTARWPTGGPPPAFTGYSDYQRRIQNLIDAGVISDPGMIYYDVRPSHRYPTLEIRIADACPLVEDVVLVAALARALVVTAANAELRGDPPMVAHDEILRAATWKAARSGLTGQLVDPVAGQPVKAPELLRRLIAHVHDALEENGDLEFARQGVEAVLRRGTSAERQRRMLTQGSGFEGVVAAVLKETRTGC</sequence>
<name>A0A8J3QKD0_9ACTN</name>
<dbReference type="Gene3D" id="3.30.590.20">
    <property type="match status" value="1"/>
</dbReference>
<accession>A0A8J3QKD0</accession>
<evidence type="ECO:0000256" key="3">
    <source>
        <dbReference type="ARBA" id="ARBA00022840"/>
    </source>
</evidence>
<dbReference type="PANTHER" id="PTHR36510">
    <property type="entry name" value="GLUTAMATE--CYSTEINE LIGASE 2-RELATED"/>
    <property type="match status" value="1"/>
</dbReference>
<dbReference type="EMBL" id="BONY01000104">
    <property type="protein sequence ID" value="GIH10716.1"/>
    <property type="molecule type" value="Genomic_DNA"/>
</dbReference>